<dbReference type="InterPro" id="IPR017884">
    <property type="entry name" value="SANT_dom"/>
</dbReference>
<dbReference type="FunFam" id="3.30.160.60:FF:000744">
    <property type="entry name" value="zinc finger E-box-binding homeobox 1"/>
    <property type="match status" value="1"/>
</dbReference>
<dbReference type="Pfam" id="PF01448">
    <property type="entry name" value="ELM2"/>
    <property type="match status" value="1"/>
</dbReference>
<evidence type="ECO:0000256" key="2">
    <source>
        <dbReference type="ARBA" id="ARBA00022723"/>
    </source>
</evidence>
<feature type="region of interest" description="Disordered" evidence="10">
    <location>
        <begin position="515"/>
        <end position="606"/>
    </location>
</feature>
<feature type="region of interest" description="Disordered" evidence="10">
    <location>
        <begin position="1337"/>
        <end position="1363"/>
    </location>
</feature>
<feature type="region of interest" description="Disordered" evidence="10">
    <location>
        <begin position="114"/>
        <end position="171"/>
    </location>
</feature>
<keyword evidence="8" id="KW-0539">Nucleus</keyword>
<evidence type="ECO:0000256" key="7">
    <source>
        <dbReference type="ARBA" id="ARBA00023163"/>
    </source>
</evidence>
<reference evidence="14" key="1">
    <citation type="submission" date="2024-06" db="EMBL/GenBank/DDBJ databases">
        <authorList>
            <person name="Liu X."/>
            <person name="Lenzi L."/>
            <person name="Haldenby T S."/>
            <person name="Uol C."/>
        </authorList>
    </citation>
    <scope>NUCLEOTIDE SEQUENCE</scope>
</reference>
<keyword evidence="7" id="KW-0804">Transcription</keyword>
<comment type="subcellular location">
    <subcellularLocation>
        <location evidence="1">Nucleus</location>
    </subcellularLocation>
</comment>
<keyword evidence="6" id="KW-0805">Transcription regulation</keyword>
<feature type="compositionally biased region" description="Basic and acidic residues" evidence="10">
    <location>
        <begin position="347"/>
        <end position="356"/>
    </location>
</feature>
<feature type="region of interest" description="Disordered" evidence="10">
    <location>
        <begin position="637"/>
        <end position="692"/>
    </location>
</feature>
<dbReference type="PROSITE" id="PS51293">
    <property type="entry name" value="SANT"/>
    <property type="match status" value="1"/>
</dbReference>
<evidence type="ECO:0000256" key="6">
    <source>
        <dbReference type="ARBA" id="ARBA00023015"/>
    </source>
</evidence>
<feature type="compositionally biased region" description="Polar residues" evidence="10">
    <location>
        <begin position="743"/>
        <end position="753"/>
    </location>
</feature>
<dbReference type="InterPro" id="IPR001005">
    <property type="entry name" value="SANT/Myb"/>
</dbReference>
<dbReference type="SMART" id="SM00355">
    <property type="entry name" value="ZnF_C2H2"/>
    <property type="match status" value="5"/>
</dbReference>
<dbReference type="SMART" id="SM01189">
    <property type="entry name" value="ELM2"/>
    <property type="match status" value="1"/>
</dbReference>
<proteinExistence type="predicted"/>
<evidence type="ECO:0000259" key="12">
    <source>
        <dbReference type="PROSITE" id="PS51156"/>
    </source>
</evidence>
<feature type="domain" description="SANT" evidence="13">
    <location>
        <begin position="1939"/>
        <end position="1994"/>
    </location>
</feature>
<comment type="caution">
    <text evidence="14">The sequence shown here is derived from an EMBL/GenBank/DDBJ whole genome shotgun (WGS) entry which is preliminary data.</text>
</comment>
<evidence type="ECO:0000259" key="13">
    <source>
        <dbReference type="PROSITE" id="PS51293"/>
    </source>
</evidence>
<evidence type="ECO:0000256" key="5">
    <source>
        <dbReference type="ARBA" id="ARBA00022833"/>
    </source>
</evidence>
<evidence type="ECO:0000256" key="3">
    <source>
        <dbReference type="ARBA" id="ARBA00022737"/>
    </source>
</evidence>
<sequence length="2233" mass="241363">MFASDLGNLFNASIRIEDESHPLVPSAFDMLHVAPVSQSMQAKSSPSSIIVEPMTTVPTSHQDNMELSTSALSSAVENVSLGNLLGPEYTAVVVRANQQQQQQLHIRDQGTFAARSLPPSESDSNSQTLSSVGGKPALPPPAPLADHSDIKTGAQPTRSTLPSSSSNSRGSLRCPFCDKAFSNSSAIAKHKLTHSQERKYVCSICHKAFKRQDHLNGHKYTHESKKPHGCHFCDKSYSDARSLRRHYENAHPDEYERWLMLSQATNGDTSAIAVAAAALLSSTSLDPQTLSAVSKSATGDASSSAALISALNNPMCKLIASTLNRSGSGALRSDGSPSSSSLTNDGQGHHSKDKRTDPKHRGHRADWTLSSSPHSSNSCCSLSNATSPTGTTDTMEHDDIEELERSANAALSTLSTITAADMATAAKVALMMAHPLEAPKRVACAVCQKRFKNQSALNGHMRLHGGYGPVGLGTSNANSQHGTSTNGCSAASTNAANTAVKLTLEANRRHEEQQHTKFVVEGGGSQSQKSVCGSDGESGRPTELNYSTHGAIPSANVPSPSNNLEARQGHHNDSATESHVTQSNSNTETIGAGLSHGHVSRPPLSQNSQSLCVANSTLAKSLGEWMVSSGKQQRVRRQLSKQSNNCKCSSTPRGPLYKETANRQNVEDSSMSSSVVTTGQCAQPGGGNAVQSNSSWLAGLVESEDWWQPEQRQQLAGGGNQSSSRSAAERGGTRQQPREEESSSVGSANSWWTSIAGGGDSTKAAEQASLGKPPNLGVSDGEANASHSVMQPRCSRGDSGVPKFFDSDSRIGPSSSDHQWTSGTQPQRRATEGEKILTRRKQHPTLSLDISSVYEPVVDQSIRPAGGNNFAGQPPASSDVNGTAVQLQAHPPTIHMSEVVRPSNTGLLQNPRLVNPSQQEVWHQPVCDTVQQQQQHGFRPHLILPPPQFSQPQAPCPAAHYSPVTPASGGLPMYVEQNETTGTAFAFPPSEQHLQSVNMRYGIIHDLETRQSSSTKGSSPTFRSSPPVHTNTRSSSIMTYSPTHRTDVNPSDYGGSREVTKQTPMRHSASANRIGQLPNRLPSEVDSREFFEQPVTCVDQFHTLDRTTTQFDSSRREFHGFAQPSSQSSSNKNASSHPHRLNELWGPLDGNHATFQMERHRPLAGEPGLRPSSPQVFRRHDSSSSVLVSSEDPRMLQPAYNSREVYPLTQTSSDSQFQQPSYHSSSLIQSPHVHYERCAFERSYDQDPYTEGQLDQTTNQSQQTYTGRQNNRFSDTDTNLIDRMTGSHQHLEEHLSPATEHERTRHISAPVMPPCGYSNSFNADLVKAASTSLKADVDNWDSKSPTGQSLPSSSSTKLPRESTSIQTFDFPASDAVADMLMQSHITDPPHNSEKCMNCGVCSIKQETSSASLSSDVIRSGSHQIPCSSSPSRSSLIPSATSGAVPSTEGESTTTTVDPKPKSLSASTGPVEVERFELADLSMGTESADESDALTVARLSKSLAEDNLFRNPQAMPPPKKFKRKPAPIFIPPQTGANLSRLRSPRVWTSEDSLLNASPPPYTPPPMLSPNRRGSGLFASLTRWSSTASPMGMSRRYSSYYPSSAIASSSDYNRRKSTIATTSSQICATTIGTGGSEAHLKRSYTSTISGVTGGCSILASGTEEQKEMAERRNFAYPRRRHQLTPKSAPILLLKQQQQQGVMNVDESISPHAPAACASGNIFGYDDETMRRFAEADAAEEARKDRRSRRRCDTETVTTHETATKTDVDDLGMGELPEKVSKLGDERTDLMDLKPGEELELVEGTLAALDEEMKSTTEGDEEEYLDGEEEGVPSSLIPRINIGDAFQAEIPPMCYDPSKALANETQERETLLWYPANLNENDPKNIESLNLLMKIACSPAVRNCGLNMEYAFHLLCKYKGNLEMTLHALLHDTLVVYDYVYAETTVWTTEEIARFQYGLTLYGRDFHQVAKELQASGMDKSVKACVEFYYVWKRMNTPSDVKWYREKARRQHNRTEVAASEESLTTTTTDTAVNAQAVGGNPTTSAGTLVTTSSDASNVPIAATAAAGCETDTTASPYNLRKKHPQVVGGGGGGGGAVFHPYRGGAIESTNTLATVPEQINESDPVICDETPIILDPVSSYEVPSNSFILDIDESSASSPPQTQPQYQQPSLDGKTALPQTGGVEQQIFPCRICHRVFSKVKSRNAHMKSHSDRVSGAAFSRPVAAAVSTAVTGYQ</sequence>
<feature type="domain" description="C2H2-type" evidence="11">
    <location>
        <begin position="228"/>
        <end position="256"/>
    </location>
</feature>
<dbReference type="EMBL" id="CAXLJL010000867">
    <property type="protein sequence ID" value="CAL5141424.1"/>
    <property type="molecule type" value="Genomic_DNA"/>
</dbReference>
<feature type="domain" description="C2H2-type" evidence="11">
    <location>
        <begin position="172"/>
        <end position="199"/>
    </location>
</feature>
<feature type="compositionally biased region" description="Polar residues" evidence="10">
    <location>
        <begin position="812"/>
        <end position="828"/>
    </location>
</feature>
<feature type="region of interest" description="Disordered" evidence="10">
    <location>
        <begin position="1163"/>
        <end position="1200"/>
    </location>
</feature>
<evidence type="ECO:0000313" key="14">
    <source>
        <dbReference type="EMBL" id="CAL5141424.1"/>
    </source>
</evidence>
<feature type="domain" description="C2H2-type" evidence="11">
    <location>
        <begin position="2186"/>
        <end position="2213"/>
    </location>
</feature>
<feature type="compositionally biased region" description="Polar residues" evidence="10">
    <location>
        <begin position="640"/>
        <end position="652"/>
    </location>
</feature>
<dbReference type="Proteomes" id="UP001497525">
    <property type="component" value="Unassembled WGS sequence"/>
</dbReference>
<feature type="region of interest" description="Disordered" evidence="10">
    <location>
        <begin position="1412"/>
        <end position="1470"/>
    </location>
</feature>
<keyword evidence="2" id="KW-0479">Metal-binding</keyword>
<feature type="compositionally biased region" description="Polar residues" evidence="10">
    <location>
        <begin position="1253"/>
        <end position="1276"/>
    </location>
</feature>
<feature type="compositionally biased region" description="Polar residues" evidence="10">
    <location>
        <begin position="577"/>
        <end position="589"/>
    </location>
</feature>
<dbReference type="FunFam" id="3.30.160.60:FF:000090">
    <property type="entry name" value="Odd-skipped-related transciption factor 2"/>
    <property type="match status" value="1"/>
</dbReference>
<feature type="compositionally biased region" description="Polar residues" evidence="10">
    <location>
        <begin position="119"/>
        <end position="131"/>
    </location>
</feature>
<keyword evidence="3" id="KW-0677">Repeat</keyword>
<feature type="compositionally biased region" description="Low complexity" evidence="10">
    <location>
        <begin position="1342"/>
        <end position="1357"/>
    </location>
</feature>
<dbReference type="PANTHER" id="PTHR16089">
    <property type="entry name" value="REST COREPRESSOR COREST PROTEIN-RELATED"/>
    <property type="match status" value="1"/>
</dbReference>
<dbReference type="PROSITE" id="PS50157">
    <property type="entry name" value="ZINC_FINGER_C2H2_2"/>
    <property type="match status" value="5"/>
</dbReference>
<feature type="compositionally biased region" description="Low complexity" evidence="10">
    <location>
        <begin position="1122"/>
        <end position="1136"/>
    </location>
</feature>
<feature type="compositionally biased region" description="Polar residues" evidence="10">
    <location>
        <begin position="662"/>
        <end position="681"/>
    </location>
</feature>
<feature type="region of interest" description="Disordered" evidence="10">
    <location>
        <begin position="709"/>
        <end position="843"/>
    </location>
</feature>
<dbReference type="Pfam" id="PF13912">
    <property type="entry name" value="zf-C2H2_6"/>
    <property type="match status" value="2"/>
</dbReference>
<feature type="compositionally biased region" description="Polar residues" evidence="10">
    <location>
        <begin position="1010"/>
        <end position="1043"/>
    </location>
</feature>
<feature type="domain" description="C2H2-type" evidence="11">
    <location>
        <begin position="442"/>
        <end position="469"/>
    </location>
</feature>
<keyword evidence="4 9" id="KW-0863">Zinc-finger</keyword>
<feature type="compositionally biased region" description="Basic and acidic residues" evidence="10">
    <location>
        <begin position="567"/>
        <end position="576"/>
    </location>
</feature>
<evidence type="ECO:0000313" key="15">
    <source>
        <dbReference type="Proteomes" id="UP001497525"/>
    </source>
</evidence>
<feature type="domain" description="ELM2" evidence="12">
    <location>
        <begin position="1835"/>
        <end position="1930"/>
    </location>
</feature>
<feature type="region of interest" description="Disordered" evidence="10">
    <location>
        <begin position="1508"/>
        <end position="1534"/>
    </location>
</feature>
<evidence type="ECO:0000256" key="4">
    <source>
        <dbReference type="ARBA" id="ARBA00022771"/>
    </source>
</evidence>
<accession>A0AAV2TY33</accession>
<dbReference type="InterPro" id="IPR036236">
    <property type="entry name" value="Znf_C2H2_sf"/>
</dbReference>
<dbReference type="SUPFAM" id="SSF57667">
    <property type="entry name" value="beta-beta-alpha zinc fingers"/>
    <property type="match status" value="2"/>
</dbReference>
<feature type="compositionally biased region" description="Polar residues" evidence="10">
    <location>
        <begin position="556"/>
        <end position="565"/>
    </location>
</feature>
<dbReference type="PROSITE" id="PS00028">
    <property type="entry name" value="ZINC_FINGER_C2H2_1"/>
    <property type="match status" value="5"/>
</dbReference>
<feature type="compositionally biased region" description="Low complexity" evidence="10">
    <location>
        <begin position="2152"/>
        <end position="2168"/>
    </location>
</feature>
<feature type="compositionally biased region" description="Low complexity" evidence="10">
    <location>
        <begin position="1419"/>
        <end position="1441"/>
    </location>
</feature>
<feature type="region of interest" description="Disordered" evidence="10">
    <location>
        <begin position="1209"/>
        <end position="1228"/>
    </location>
</feature>
<dbReference type="GO" id="GO:0003714">
    <property type="term" value="F:transcription corepressor activity"/>
    <property type="evidence" value="ECO:0007669"/>
    <property type="project" value="TreeGrafter"/>
</dbReference>
<evidence type="ECO:0000256" key="8">
    <source>
        <dbReference type="ARBA" id="ARBA00023242"/>
    </source>
</evidence>
<feature type="domain" description="C2H2-type" evidence="11">
    <location>
        <begin position="200"/>
        <end position="227"/>
    </location>
</feature>
<feature type="region of interest" description="Disordered" evidence="10">
    <location>
        <begin position="1009"/>
        <end position="1079"/>
    </location>
</feature>
<feature type="region of interest" description="Disordered" evidence="10">
    <location>
        <begin position="2070"/>
        <end position="2089"/>
    </location>
</feature>
<feature type="region of interest" description="Disordered" evidence="10">
    <location>
        <begin position="1248"/>
        <end position="1276"/>
    </location>
</feature>
<feature type="region of interest" description="Disordered" evidence="10">
    <location>
        <begin position="1733"/>
        <end position="1772"/>
    </location>
</feature>
<feature type="region of interest" description="Disordered" evidence="10">
    <location>
        <begin position="2149"/>
        <end position="2176"/>
    </location>
</feature>
<evidence type="ECO:0008006" key="16">
    <source>
        <dbReference type="Google" id="ProtNLM"/>
    </source>
</evidence>
<feature type="region of interest" description="Disordered" evidence="10">
    <location>
        <begin position="328"/>
        <end position="394"/>
    </location>
</feature>
<feature type="compositionally biased region" description="Low complexity" evidence="10">
    <location>
        <begin position="368"/>
        <end position="387"/>
    </location>
</feature>
<feature type="compositionally biased region" description="Polar residues" evidence="10">
    <location>
        <begin position="1061"/>
        <end position="1073"/>
    </location>
</feature>
<protein>
    <recommendedName>
        <fullName evidence="16">Zinc finger protein 541</fullName>
    </recommendedName>
</protein>
<feature type="compositionally biased region" description="Low complexity" evidence="10">
    <location>
        <begin position="328"/>
        <end position="342"/>
    </location>
</feature>
<dbReference type="InterPro" id="IPR009057">
    <property type="entry name" value="Homeodomain-like_sf"/>
</dbReference>
<evidence type="ECO:0000256" key="10">
    <source>
        <dbReference type="SAM" id="MobiDB-lite"/>
    </source>
</evidence>
<dbReference type="Gene3D" id="3.30.160.60">
    <property type="entry name" value="Classic Zinc Finger"/>
    <property type="match status" value="3"/>
</dbReference>
<organism evidence="14 15">
    <name type="scientific">Calicophoron daubneyi</name>
    <name type="common">Rumen fluke</name>
    <name type="synonym">Paramphistomum daubneyi</name>
    <dbReference type="NCBI Taxonomy" id="300641"/>
    <lineage>
        <taxon>Eukaryota</taxon>
        <taxon>Metazoa</taxon>
        <taxon>Spiralia</taxon>
        <taxon>Lophotrochozoa</taxon>
        <taxon>Platyhelminthes</taxon>
        <taxon>Trematoda</taxon>
        <taxon>Digenea</taxon>
        <taxon>Plagiorchiida</taxon>
        <taxon>Pronocephalata</taxon>
        <taxon>Paramphistomoidea</taxon>
        <taxon>Paramphistomidae</taxon>
        <taxon>Calicophoron</taxon>
    </lineage>
</organism>
<dbReference type="SUPFAM" id="SSF46689">
    <property type="entry name" value="Homeodomain-like"/>
    <property type="match status" value="1"/>
</dbReference>
<dbReference type="GO" id="GO:0005667">
    <property type="term" value="C:transcription regulator complex"/>
    <property type="evidence" value="ECO:0007669"/>
    <property type="project" value="TreeGrafter"/>
</dbReference>
<feature type="region of interest" description="Disordered" evidence="10">
    <location>
        <begin position="1119"/>
        <end position="1150"/>
    </location>
</feature>
<gene>
    <name evidence="14" type="ORF">CDAUBV1_LOCUS16666</name>
</gene>
<evidence type="ECO:0000256" key="9">
    <source>
        <dbReference type="PROSITE-ProRule" id="PRU00042"/>
    </source>
</evidence>
<keyword evidence="5" id="KW-0862">Zinc</keyword>
<dbReference type="InterPro" id="IPR051066">
    <property type="entry name" value="Trans_reg/Corepressor"/>
</dbReference>
<dbReference type="InterPro" id="IPR000949">
    <property type="entry name" value="ELM2_dom"/>
</dbReference>
<dbReference type="PROSITE" id="PS51156">
    <property type="entry name" value="ELM2"/>
    <property type="match status" value="1"/>
</dbReference>
<dbReference type="Pfam" id="PF00096">
    <property type="entry name" value="zf-C2H2"/>
    <property type="match status" value="2"/>
</dbReference>
<name>A0AAV2TY33_CALDB</name>
<dbReference type="PANTHER" id="PTHR16089:SF40">
    <property type="entry name" value="SUPPRESSOR OF ACTIVATED EGL-4 PROTEIN 1"/>
    <property type="match status" value="1"/>
</dbReference>
<feature type="compositionally biased region" description="Low complexity" evidence="10">
    <location>
        <begin position="156"/>
        <end position="171"/>
    </location>
</feature>
<dbReference type="InterPro" id="IPR013087">
    <property type="entry name" value="Znf_C2H2_type"/>
</dbReference>
<feature type="compositionally biased region" description="Basic and acidic residues" evidence="10">
    <location>
        <begin position="727"/>
        <end position="741"/>
    </location>
</feature>
<dbReference type="GO" id="GO:0000118">
    <property type="term" value="C:histone deacetylase complex"/>
    <property type="evidence" value="ECO:0007669"/>
    <property type="project" value="TreeGrafter"/>
</dbReference>
<evidence type="ECO:0000256" key="1">
    <source>
        <dbReference type="ARBA" id="ARBA00004123"/>
    </source>
</evidence>
<dbReference type="Gene3D" id="1.10.10.60">
    <property type="entry name" value="Homeodomain-like"/>
    <property type="match status" value="1"/>
</dbReference>
<dbReference type="GO" id="GO:0008270">
    <property type="term" value="F:zinc ion binding"/>
    <property type="evidence" value="ECO:0007669"/>
    <property type="project" value="UniProtKB-KW"/>
</dbReference>
<evidence type="ECO:0000259" key="11">
    <source>
        <dbReference type="PROSITE" id="PS50157"/>
    </source>
</evidence>
<dbReference type="GO" id="GO:0006357">
    <property type="term" value="P:regulation of transcription by RNA polymerase II"/>
    <property type="evidence" value="ECO:0007669"/>
    <property type="project" value="TreeGrafter"/>
</dbReference>
<dbReference type="SMART" id="SM00717">
    <property type="entry name" value="SANT"/>
    <property type="match status" value="1"/>
</dbReference>